<dbReference type="EMBL" id="FQUZ01000038">
    <property type="protein sequence ID" value="SHF73577.1"/>
    <property type="molecule type" value="Genomic_DNA"/>
</dbReference>
<dbReference type="AlphaFoldDB" id="A0A1M5E2X7"/>
<protein>
    <submittedName>
        <fullName evidence="1">Uncharacterized protein</fullName>
    </submittedName>
</protein>
<accession>A0A1M5E2X7</accession>
<sequence>MRLFSFPTAALEKAVAKRVLTLEPVARDWFTERWAQKPYKKSFLEKKAVPLVIFIAKGKNWSDAEFEDELQSWDVNFYPVEIDVLRPIAEGDGMLQLMQKKVQPERLEKLLQHMQSRTLPGVS</sequence>
<reference evidence="1 2" key="1">
    <citation type="submission" date="2016-11" db="EMBL/GenBank/DDBJ databases">
        <authorList>
            <person name="Jaros S."/>
            <person name="Januszkiewicz K."/>
            <person name="Wedrychowicz H."/>
        </authorList>
    </citation>
    <scope>NUCLEOTIDE SEQUENCE [LARGE SCALE GENOMIC DNA]</scope>
    <source>
        <strain evidence="1 2">DSM 16112</strain>
    </source>
</reference>
<keyword evidence="2" id="KW-1185">Reference proteome</keyword>
<gene>
    <name evidence="1" type="ORF">SAMN02745117_02511</name>
</gene>
<dbReference type="OrthoDB" id="8901310at2"/>
<organism evidence="1 2">
    <name type="scientific">Lampropedia hyalina DSM 16112</name>
    <dbReference type="NCBI Taxonomy" id="1122156"/>
    <lineage>
        <taxon>Bacteria</taxon>
        <taxon>Pseudomonadati</taxon>
        <taxon>Pseudomonadota</taxon>
        <taxon>Betaproteobacteria</taxon>
        <taxon>Burkholderiales</taxon>
        <taxon>Comamonadaceae</taxon>
        <taxon>Lampropedia</taxon>
    </lineage>
</organism>
<dbReference type="Proteomes" id="UP000184327">
    <property type="component" value="Unassembled WGS sequence"/>
</dbReference>
<dbReference type="RefSeq" id="WP_073357019.1">
    <property type="nucleotide sequence ID" value="NZ_FQUZ01000038.1"/>
</dbReference>
<name>A0A1M5E2X7_9BURK</name>
<dbReference type="STRING" id="1122156.SAMN02745117_02511"/>
<evidence type="ECO:0000313" key="2">
    <source>
        <dbReference type="Proteomes" id="UP000184327"/>
    </source>
</evidence>
<proteinExistence type="predicted"/>
<evidence type="ECO:0000313" key="1">
    <source>
        <dbReference type="EMBL" id="SHF73577.1"/>
    </source>
</evidence>